<dbReference type="EMBL" id="OD568279">
    <property type="protein sequence ID" value="CAD7446761.1"/>
    <property type="molecule type" value="Genomic_DNA"/>
</dbReference>
<keyword evidence="1" id="KW-0812">Transmembrane</keyword>
<sequence>MTRVRGGFNPNGGFSHNEGLGKGVQALEEKIISPDCYRHVSVSVWRLLLVVVVVVFVAFTMATMATDMLERMMLSPGQHGHNVSFAEIVHRTCHITQSLEAGSHFSHSTPNGRPERILLQAPALSSDANILSNVAEGVPNAMDCTFPPLINKKFSHQ</sequence>
<keyword evidence="1" id="KW-0472">Membrane</keyword>
<dbReference type="AlphaFoldDB" id="A0A7R9F6L0"/>
<proteinExistence type="predicted"/>
<reference evidence="2" key="1">
    <citation type="submission" date="2020-11" db="EMBL/GenBank/DDBJ databases">
        <authorList>
            <person name="Tran Van P."/>
        </authorList>
    </citation>
    <scope>NUCLEOTIDE SEQUENCE</scope>
</reference>
<organism evidence="2">
    <name type="scientific">Timema bartmani</name>
    <dbReference type="NCBI Taxonomy" id="61472"/>
    <lineage>
        <taxon>Eukaryota</taxon>
        <taxon>Metazoa</taxon>
        <taxon>Ecdysozoa</taxon>
        <taxon>Arthropoda</taxon>
        <taxon>Hexapoda</taxon>
        <taxon>Insecta</taxon>
        <taxon>Pterygota</taxon>
        <taxon>Neoptera</taxon>
        <taxon>Polyneoptera</taxon>
        <taxon>Phasmatodea</taxon>
        <taxon>Timematodea</taxon>
        <taxon>Timematoidea</taxon>
        <taxon>Timematidae</taxon>
        <taxon>Timema</taxon>
    </lineage>
</organism>
<keyword evidence="1" id="KW-1133">Transmembrane helix</keyword>
<gene>
    <name evidence="2" type="ORF">TBIB3V08_LOCUS9085</name>
</gene>
<protein>
    <submittedName>
        <fullName evidence="2">Uncharacterized protein</fullName>
    </submittedName>
</protein>
<evidence type="ECO:0000313" key="2">
    <source>
        <dbReference type="EMBL" id="CAD7446761.1"/>
    </source>
</evidence>
<feature type="transmembrane region" description="Helical" evidence="1">
    <location>
        <begin position="44"/>
        <end position="65"/>
    </location>
</feature>
<accession>A0A7R9F6L0</accession>
<evidence type="ECO:0000256" key="1">
    <source>
        <dbReference type="SAM" id="Phobius"/>
    </source>
</evidence>
<name>A0A7R9F6L0_9NEOP</name>